<feature type="compositionally biased region" description="Low complexity" evidence="7">
    <location>
        <begin position="102"/>
        <end position="114"/>
    </location>
</feature>
<dbReference type="KEGG" id="ache:ACHE_50742A"/>
<protein>
    <recommendedName>
        <fullName evidence="8">Zn(2)-C6 fungal-type domain-containing protein</fullName>
    </recommendedName>
</protein>
<organism evidence="9 10">
    <name type="scientific">Aspergillus chevalieri</name>
    <name type="common">Eurotium chevalieri</name>
    <dbReference type="NCBI Taxonomy" id="182096"/>
    <lineage>
        <taxon>Eukaryota</taxon>
        <taxon>Fungi</taxon>
        <taxon>Dikarya</taxon>
        <taxon>Ascomycota</taxon>
        <taxon>Pezizomycotina</taxon>
        <taxon>Eurotiomycetes</taxon>
        <taxon>Eurotiomycetidae</taxon>
        <taxon>Eurotiales</taxon>
        <taxon>Aspergillaceae</taxon>
        <taxon>Aspergillus</taxon>
        <taxon>Aspergillus subgen. Aspergillus</taxon>
    </lineage>
</organism>
<dbReference type="InterPro" id="IPR001138">
    <property type="entry name" value="Zn2Cys6_DnaBD"/>
</dbReference>
<keyword evidence="1" id="KW-0479">Metal-binding</keyword>
<evidence type="ECO:0000256" key="7">
    <source>
        <dbReference type="SAM" id="MobiDB-lite"/>
    </source>
</evidence>
<sequence length="769" mass="84589">MEPEEPESEPKEGLDTRRACDQCRLRKIRCDKRTPCANCRTSKIVCRSTGAGQKPPEPRRRVLISSQYEQKIDLIEERLASIEDALRDLKSTITSRTSDNSAPTTATAAAAEANPAIEPLYQPTATPTPRQIHITPTTPSYPSRTTTTAAALDQHESSHPFEGNSSMAAHSAYASEFLETAVSQSALQVSSPRIGAALSTLKQIVSMQDHQAHPSSSREVRLPNQKAIRGTGLQDLAMPPMELVLRLCRWVKESPPTIFEGYFPFISVDKFVQKCREVYFAIDQYSDATFIVVNGGLYNVFIEWSFITKHHETREECQKYLSLCRKNLETALVNLNLLMPARAESIEALALGAIHAIEISKPSFAWTLTSTAARLCQTLGYHRASSMEHDTPSTQQEKMGLFWSIYCLDKALSLRLGRSSAIQDYDISLPMNFESSTVVQPWKTIHKLWIRLASIQGKVYEFLYSPAALAQPEEDRVSHARQLAEEMQCTVMDPFKKFTTEHESTFSKLQDYYLSSDRVSRFSVLTLIYRAIPPPPDSPSAFTPHCIETARAALQAHQDCMISIKESNEILKCSYMHWTIFYAPFIPFIVLICHILEVPIPNAPSPTSPNQSSASPAGGCGGVTDLSRLTDFVLSLHPLTAHSEAIANLHRLCQVLCSVAKLYVEAKAQAARGQSRRNGGDDEVLASVGQEFDVYLSALGLAPPGVGDGAVDGGGSGSGAEGTGGGMSDVVMDSGVSQTTQLGNWFSGNQYMMGLLEEDLSLIDFSGWS</sequence>
<dbReference type="CDD" id="cd00067">
    <property type="entry name" value="GAL4"/>
    <property type="match status" value="1"/>
</dbReference>
<evidence type="ECO:0000256" key="4">
    <source>
        <dbReference type="ARBA" id="ARBA00023163"/>
    </source>
</evidence>
<dbReference type="InterPro" id="IPR007219">
    <property type="entry name" value="XnlR_reg_dom"/>
</dbReference>
<proteinExistence type="predicted"/>
<reference evidence="9" key="2">
    <citation type="submission" date="2021-02" db="EMBL/GenBank/DDBJ databases">
        <title>Aspergillus chevalieri M1 genome sequence.</title>
        <authorList>
            <person name="Kadooka C."/>
            <person name="Mori K."/>
            <person name="Futagami T."/>
        </authorList>
    </citation>
    <scope>NUCLEOTIDE SEQUENCE</scope>
    <source>
        <strain evidence="9">M1</strain>
    </source>
</reference>
<dbReference type="GO" id="GO:0003677">
    <property type="term" value="F:DNA binding"/>
    <property type="evidence" value="ECO:0007669"/>
    <property type="project" value="UniProtKB-KW"/>
</dbReference>
<keyword evidence="3" id="KW-0238">DNA-binding</keyword>
<feature type="region of interest" description="Disordered" evidence="7">
    <location>
        <begin position="95"/>
        <end position="114"/>
    </location>
</feature>
<evidence type="ECO:0000256" key="1">
    <source>
        <dbReference type="ARBA" id="ARBA00022723"/>
    </source>
</evidence>
<dbReference type="PROSITE" id="PS50048">
    <property type="entry name" value="ZN2_CY6_FUNGAL_2"/>
    <property type="match status" value="1"/>
</dbReference>
<dbReference type="Pfam" id="PF04082">
    <property type="entry name" value="Fungal_trans"/>
    <property type="match status" value="1"/>
</dbReference>
<dbReference type="Gene3D" id="4.10.240.10">
    <property type="entry name" value="Zn(2)-C6 fungal-type DNA-binding domain"/>
    <property type="match status" value="1"/>
</dbReference>
<dbReference type="PANTHER" id="PTHR46910">
    <property type="entry name" value="TRANSCRIPTION FACTOR PDR1"/>
    <property type="match status" value="1"/>
</dbReference>
<feature type="coiled-coil region" evidence="6">
    <location>
        <begin position="65"/>
        <end position="92"/>
    </location>
</feature>
<dbReference type="InterPro" id="IPR036864">
    <property type="entry name" value="Zn2-C6_fun-type_DNA-bd_sf"/>
</dbReference>
<gene>
    <name evidence="9" type="ORF">ACHE_50742A</name>
</gene>
<accession>A0A7R7VSY9</accession>
<keyword evidence="4" id="KW-0804">Transcription</keyword>
<dbReference type="Proteomes" id="UP000637239">
    <property type="component" value="Chromosome 5"/>
</dbReference>
<dbReference type="SUPFAM" id="SSF57701">
    <property type="entry name" value="Zn2/Cys6 DNA-binding domain"/>
    <property type="match status" value="1"/>
</dbReference>
<reference evidence="9" key="1">
    <citation type="submission" date="2021-01" db="EMBL/GenBank/DDBJ databases">
        <authorList>
            <consortium name="Aspergillus chevalieri M1 genome sequencing consortium"/>
            <person name="Kazuki M."/>
            <person name="Futagami T."/>
        </authorList>
    </citation>
    <scope>NUCLEOTIDE SEQUENCE</scope>
    <source>
        <strain evidence="9">M1</strain>
    </source>
</reference>
<evidence type="ECO:0000259" key="8">
    <source>
        <dbReference type="PROSITE" id="PS50048"/>
    </source>
</evidence>
<keyword evidence="6" id="KW-0175">Coiled coil</keyword>
<feature type="compositionally biased region" description="Low complexity" evidence="7">
    <location>
        <begin position="135"/>
        <end position="149"/>
    </location>
</feature>
<feature type="region of interest" description="Disordered" evidence="7">
    <location>
        <begin position="707"/>
        <end position="732"/>
    </location>
</feature>
<dbReference type="SMART" id="SM00906">
    <property type="entry name" value="Fungal_trans"/>
    <property type="match status" value="1"/>
</dbReference>
<dbReference type="GeneID" id="66983902"/>
<dbReference type="GO" id="GO:0008270">
    <property type="term" value="F:zinc ion binding"/>
    <property type="evidence" value="ECO:0007669"/>
    <property type="project" value="InterPro"/>
</dbReference>
<evidence type="ECO:0000256" key="6">
    <source>
        <dbReference type="SAM" id="Coils"/>
    </source>
</evidence>
<dbReference type="RefSeq" id="XP_043138066.1">
    <property type="nucleotide sequence ID" value="XM_043280492.1"/>
</dbReference>
<feature type="domain" description="Zn(2)-C6 fungal-type" evidence="8">
    <location>
        <begin position="19"/>
        <end position="48"/>
    </location>
</feature>
<dbReference type="SMART" id="SM00066">
    <property type="entry name" value="GAL4"/>
    <property type="match status" value="1"/>
</dbReference>
<name>A0A7R7VSY9_ASPCH</name>
<dbReference type="Pfam" id="PF00172">
    <property type="entry name" value="Zn_clus"/>
    <property type="match status" value="1"/>
</dbReference>
<dbReference type="CDD" id="cd12148">
    <property type="entry name" value="fungal_TF_MHR"/>
    <property type="match status" value="1"/>
</dbReference>
<dbReference type="EMBL" id="AP024420">
    <property type="protein sequence ID" value="BCR89544.1"/>
    <property type="molecule type" value="Genomic_DNA"/>
</dbReference>
<dbReference type="PANTHER" id="PTHR46910:SF5">
    <property type="entry name" value="ZN(II)2CYS6 TRANSCRIPTION FACTOR (EUROFUNG)"/>
    <property type="match status" value="1"/>
</dbReference>
<dbReference type="PROSITE" id="PS00463">
    <property type="entry name" value="ZN2_CY6_FUNGAL_1"/>
    <property type="match status" value="1"/>
</dbReference>
<keyword evidence="10" id="KW-1185">Reference proteome</keyword>
<feature type="compositionally biased region" description="Gly residues" evidence="7">
    <location>
        <begin position="707"/>
        <end position="727"/>
    </location>
</feature>
<evidence type="ECO:0000256" key="2">
    <source>
        <dbReference type="ARBA" id="ARBA00023015"/>
    </source>
</evidence>
<dbReference type="InterPro" id="IPR050987">
    <property type="entry name" value="AtrR-like"/>
</dbReference>
<dbReference type="GO" id="GO:0006351">
    <property type="term" value="P:DNA-templated transcription"/>
    <property type="evidence" value="ECO:0007669"/>
    <property type="project" value="InterPro"/>
</dbReference>
<keyword evidence="2" id="KW-0805">Transcription regulation</keyword>
<evidence type="ECO:0000256" key="5">
    <source>
        <dbReference type="ARBA" id="ARBA00023242"/>
    </source>
</evidence>
<dbReference type="GO" id="GO:0000981">
    <property type="term" value="F:DNA-binding transcription factor activity, RNA polymerase II-specific"/>
    <property type="evidence" value="ECO:0007669"/>
    <property type="project" value="InterPro"/>
</dbReference>
<evidence type="ECO:0000313" key="9">
    <source>
        <dbReference type="EMBL" id="BCR89544.1"/>
    </source>
</evidence>
<evidence type="ECO:0000313" key="10">
    <source>
        <dbReference type="Proteomes" id="UP000637239"/>
    </source>
</evidence>
<feature type="region of interest" description="Disordered" evidence="7">
    <location>
        <begin position="124"/>
        <end position="149"/>
    </location>
</feature>
<dbReference type="AlphaFoldDB" id="A0A7R7VSY9"/>
<evidence type="ECO:0000256" key="3">
    <source>
        <dbReference type="ARBA" id="ARBA00023125"/>
    </source>
</evidence>
<keyword evidence="5" id="KW-0539">Nucleus</keyword>